<feature type="region of interest" description="Disordered" evidence="1">
    <location>
        <begin position="392"/>
        <end position="454"/>
    </location>
</feature>
<feature type="region of interest" description="Disordered" evidence="1">
    <location>
        <begin position="255"/>
        <end position="290"/>
    </location>
</feature>
<name>A0A8S9HTC8_BRACR</name>
<dbReference type="AlphaFoldDB" id="A0A8S9HTC8"/>
<feature type="compositionally biased region" description="Basic residues" evidence="1">
    <location>
        <begin position="440"/>
        <end position="454"/>
    </location>
</feature>
<feature type="region of interest" description="Disordered" evidence="1">
    <location>
        <begin position="51"/>
        <end position="73"/>
    </location>
</feature>
<protein>
    <submittedName>
        <fullName evidence="2">Uncharacterized protein</fullName>
    </submittedName>
</protein>
<comment type="caution">
    <text evidence="2">The sequence shown here is derived from an EMBL/GenBank/DDBJ whole genome shotgun (WGS) entry which is preliminary data.</text>
</comment>
<dbReference type="EMBL" id="QGKY02001250">
    <property type="protein sequence ID" value="KAF2561233.1"/>
    <property type="molecule type" value="Genomic_DNA"/>
</dbReference>
<accession>A0A8S9HTC8</accession>
<evidence type="ECO:0000313" key="2">
    <source>
        <dbReference type="EMBL" id="KAF2561233.1"/>
    </source>
</evidence>
<reference evidence="2" key="1">
    <citation type="submission" date="2019-12" db="EMBL/GenBank/DDBJ databases">
        <title>Genome sequencing and annotation of Brassica cretica.</title>
        <authorList>
            <person name="Studholme D.J."/>
            <person name="Sarris P.F."/>
        </authorList>
    </citation>
    <scope>NUCLEOTIDE SEQUENCE</scope>
    <source>
        <strain evidence="2">PFS-102/07</strain>
        <tissue evidence="2">Leaf</tissue>
    </source>
</reference>
<proteinExistence type="predicted"/>
<sequence>MRGLMSYRRFGRAWSLRSDRALARARSLRSDRSRYVATDHATVTRRLRKASDIPDSNGAYNGAKKTSSYKEQRVSTQKIQEKIDYHFIGKRFIQTGCVQCGKVSTCTGRSARAARRSVRAARRSDQTSCVPAWPKSSESLRILALEKFPKEKSIIGSNKEARSSERSPVHALVELVGEDELWYGQFDRLVVVPAEVPFRTHAGRSGTRLSQSVRNNLSVMCDYPSLLNRECSLVDLVHYLISKLATVIAVGDANEPYARSPQPARSERSSTGKSDEIMDQEGHRSSGKRIASTIVTPVRYDHDVNVTKRGKGITRSITFSPKEKGSPAEDQTIGALTGMGIGGTSNTIDEVYDKEMMIEDQEDDLLGEDVMEMEVEGSKNVGVHNQMADKAIEKSKASSSHKSGGKSRIPVGKLSMKAGFLRRESPKLHKSSSRETNLSGRHHTGAAKNLRSGH</sequence>
<organism evidence="2">
    <name type="scientific">Brassica cretica</name>
    <name type="common">Mustard</name>
    <dbReference type="NCBI Taxonomy" id="69181"/>
    <lineage>
        <taxon>Eukaryota</taxon>
        <taxon>Viridiplantae</taxon>
        <taxon>Streptophyta</taxon>
        <taxon>Embryophyta</taxon>
        <taxon>Tracheophyta</taxon>
        <taxon>Spermatophyta</taxon>
        <taxon>Magnoliopsida</taxon>
        <taxon>eudicotyledons</taxon>
        <taxon>Gunneridae</taxon>
        <taxon>Pentapetalae</taxon>
        <taxon>rosids</taxon>
        <taxon>malvids</taxon>
        <taxon>Brassicales</taxon>
        <taxon>Brassicaceae</taxon>
        <taxon>Brassiceae</taxon>
        <taxon>Brassica</taxon>
    </lineage>
</organism>
<gene>
    <name evidence="2" type="ORF">F2Q70_00016719</name>
</gene>
<feature type="compositionally biased region" description="Basic and acidic residues" evidence="1">
    <location>
        <begin position="265"/>
        <end position="284"/>
    </location>
</feature>
<evidence type="ECO:0000256" key="1">
    <source>
        <dbReference type="SAM" id="MobiDB-lite"/>
    </source>
</evidence>